<sequence length="876" mass="99051">MSEEESQNSGKQTDPLLPDKNNKKCEQNSTIWGATFTLSNTLLGAATLSVPYAFRAGGMIMSLIIMVCSGALSFYSMHLLVKSTEISKRASYKGVSEAAFHKKGSIAVVATICVFIFGVVTTYFCFIADLVTPIFRQAFHNTSYADSFLTDRRFLMPVTVIITVFPLSFFKQITKLNFPSLLVILALMFVMIQTVVHSVDHMIKHGIESSKIKYFSFHSEILLAIPILSLAFLCQFNVFTVLKELKNNTPRRKHIVILNAVLSGIFFYTLIGIFGYLNFYDNTKGVILNNYSDDNVTAIIGRIAMIVALIFSSPVVFYAGKESLHSLLFKDKPMEGKTAIGVAFSLFTCSVILAIFVPDVVGIFTVTGSIGGNLIVYILPSLFYLKLRSDHLKKQKQTNFSVQNGSDTDPLKKILSDDPFSDEKSIDETEENRNENEKENQSENENENEEEDEDMDENNNQDQDDFGLHSKKNIQTDLKLDNPIYSWILLIYGIVSGIICFATQTELELYEELKLIQKEIKYLEIQEEYIRDEQKNLKRELIRAKEEIERIKAVPLIVGQFQEMVDEYTALTGSSLGSSSLVRVLSTIDREKLKPGCSVALHRYSSTIVDVLPPDSDNSIQMVTKDKKPEVTYSDIGGLDVQKQEIKEAVELPLTHFDLYKQIGIDPPKGVLLYGPPAHHTTASFIRVVGSEFVQKYLGEGPRMVRDVFRLARQNSPSIVFVDEIDAIATKRFDAQNGADREVQRVLLELLNQMDVFDTASNVKVIMATTRADILDPALLRPGRLDRKIFFPMPDRRAKRLIFQVITNKMNLSDEVDLEDYVSRTDKITPADIHAICMEAGMQAVRKNRYVILPKDFEKGYKIVVRKNDQEFDFYK</sequence>
<dbReference type="InterPro" id="IPR027417">
    <property type="entry name" value="P-loop_NTPase"/>
</dbReference>
<dbReference type="PANTHER" id="PTHR23073">
    <property type="entry name" value="26S PROTEASOME REGULATORY SUBUNIT"/>
    <property type="match status" value="1"/>
</dbReference>
<keyword evidence="10 15" id="KW-1133">Transmembrane helix</keyword>
<dbReference type="InterPro" id="IPR050221">
    <property type="entry name" value="26S_Proteasome_ATPase"/>
</dbReference>
<name>A0AAV8A436_9EUKA</name>
<comment type="similarity">
    <text evidence="4">Belongs to the AAA ATPase family.</text>
</comment>
<feature type="transmembrane region" description="Helical" evidence="15">
    <location>
        <begin position="299"/>
        <end position="319"/>
    </location>
</feature>
<keyword evidence="11 15" id="KW-0472">Membrane</keyword>
<evidence type="ECO:0000256" key="4">
    <source>
        <dbReference type="ARBA" id="ARBA00006914"/>
    </source>
</evidence>
<dbReference type="InterPro" id="IPR003959">
    <property type="entry name" value="ATPase_AAA_core"/>
</dbReference>
<feature type="transmembrane region" description="Helical" evidence="15">
    <location>
        <begin position="221"/>
        <end position="242"/>
    </location>
</feature>
<dbReference type="GO" id="GO:0016020">
    <property type="term" value="C:membrane"/>
    <property type="evidence" value="ECO:0007669"/>
    <property type="project" value="UniProtKB-SubCell"/>
</dbReference>
<dbReference type="GO" id="GO:0016887">
    <property type="term" value="F:ATP hydrolysis activity"/>
    <property type="evidence" value="ECO:0007669"/>
    <property type="project" value="InterPro"/>
</dbReference>
<feature type="region of interest" description="Disordered" evidence="14">
    <location>
        <begin position="1"/>
        <end position="22"/>
    </location>
</feature>
<dbReference type="InterPro" id="IPR012340">
    <property type="entry name" value="NA-bd_OB-fold"/>
</dbReference>
<keyword evidence="13" id="KW-0175">Coiled coil</keyword>
<gene>
    <name evidence="17" type="ORF">M0812_07731</name>
</gene>
<evidence type="ECO:0000256" key="2">
    <source>
        <dbReference type="ARBA" id="ARBA00004370"/>
    </source>
</evidence>
<evidence type="ECO:0000256" key="11">
    <source>
        <dbReference type="ARBA" id="ARBA00023136"/>
    </source>
</evidence>
<feature type="transmembrane region" description="Helical" evidence="15">
    <location>
        <begin position="363"/>
        <end position="385"/>
    </location>
</feature>
<protein>
    <submittedName>
        <fullName evidence="17">26s proteasome regulatory subunit 6b</fullName>
    </submittedName>
</protein>
<evidence type="ECO:0000256" key="5">
    <source>
        <dbReference type="ARBA" id="ARBA00022490"/>
    </source>
</evidence>
<dbReference type="GO" id="GO:0005737">
    <property type="term" value="C:cytoplasm"/>
    <property type="evidence" value="ECO:0007669"/>
    <property type="project" value="UniProtKB-SubCell"/>
</dbReference>
<dbReference type="Pfam" id="PF00004">
    <property type="entry name" value="AAA"/>
    <property type="match status" value="1"/>
</dbReference>
<feature type="coiled-coil region" evidence="13">
    <location>
        <begin position="527"/>
        <end position="554"/>
    </location>
</feature>
<dbReference type="Gene3D" id="2.40.50.140">
    <property type="entry name" value="Nucleic acid-binding proteins"/>
    <property type="match status" value="1"/>
</dbReference>
<feature type="transmembrane region" description="Helical" evidence="15">
    <location>
        <begin position="60"/>
        <end position="81"/>
    </location>
</feature>
<comment type="caution">
    <text evidence="17">The sequence shown here is derived from an EMBL/GenBank/DDBJ whole genome shotgun (WGS) entry which is preliminary data.</text>
</comment>
<dbReference type="Pfam" id="PF17862">
    <property type="entry name" value="AAA_lid_3"/>
    <property type="match status" value="1"/>
</dbReference>
<evidence type="ECO:0000256" key="3">
    <source>
        <dbReference type="ARBA" id="ARBA00004496"/>
    </source>
</evidence>
<feature type="compositionally biased region" description="Polar residues" evidence="14">
    <location>
        <begin position="398"/>
        <end position="407"/>
    </location>
</feature>
<dbReference type="Gene3D" id="1.10.8.60">
    <property type="match status" value="1"/>
</dbReference>
<dbReference type="Gene3D" id="3.40.50.300">
    <property type="entry name" value="P-loop containing nucleotide triphosphate hydrolases"/>
    <property type="match status" value="1"/>
</dbReference>
<feature type="transmembrane region" description="Helical" evidence="15">
    <location>
        <begin position="177"/>
        <end position="196"/>
    </location>
</feature>
<evidence type="ECO:0000259" key="16">
    <source>
        <dbReference type="SMART" id="SM00382"/>
    </source>
</evidence>
<evidence type="ECO:0000256" key="6">
    <source>
        <dbReference type="ARBA" id="ARBA00022692"/>
    </source>
</evidence>
<dbReference type="InterPro" id="IPR032501">
    <property type="entry name" value="Prot_ATP_ID_OB_2nd"/>
</dbReference>
<dbReference type="Pfam" id="PF01490">
    <property type="entry name" value="Aa_trans"/>
    <property type="match status" value="1"/>
</dbReference>
<evidence type="ECO:0000313" key="18">
    <source>
        <dbReference type="Proteomes" id="UP001146793"/>
    </source>
</evidence>
<evidence type="ECO:0000256" key="12">
    <source>
        <dbReference type="ARBA" id="ARBA00023242"/>
    </source>
</evidence>
<evidence type="ECO:0000313" key="17">
    <source>
        <dbReference type="EMBL" id="KAJ3447497.1"/>
    </source>
</evidence>
<organism evidence="17 18">
    <name type="scientific">Anaeramoeba flamelloides</name>
    <dbReference type="NCBI Taxonomy" id="1746091"/>
    <lineage>
        <taxon>Eukaryota</taxon>
        <taxon>Metamonada</taxon>
        <taxon>Anaeramoebidae</taxon>
        <taxon>Anaeramoeba</taxon>
    </lineage>
</organism>
<dbReference type="FunFam" id="3.40.50.300:FF:000033">
    <property type="entry name" value="26S protease regulatory subunit 6B"/>
    <property type="match status" value="1"/>
</dbReference>
<dbReference type="GO" id="GO:0005524">
    <property type="term" value="F:ATP binding"/>
    <property type="evidence" value="ECO:0007669"/>
    <property type="project" value="UniProtKB-KW"/>
</dbReference>
<evidence type="ECO:0000256" key="7">
    <source>
        <dbReference type="ARBA" id="ARBA00022741"/>
    </source>
</evidence>
<dbReference type="Proteomes" id="UP001146793">
    <property type="component" value="Unassembled WGS sequence"/>
</dbReference>
<feature type="transmembrane region" description="Helical" evidence="15">
    <location>
        <begin position="30"/>
        <end position="54"/>
    </location>
</feature>
<keyword evidence="9 17" id="KW-0647">Proteasome</keyword>
<evidence type="ECO:0000256" key="8">
    <source>
        <dbReference type="ARBA" id="ARBA00022840"/>
    </source>
</evidence>
<dbReference type="FunFam" id="1.10.8.60:FF:000018">
    <property type="entry name" value="26S protease regulatory subunit 6B"/>
    <property type="match status" value="1"/>
</dbReference>
<feature type="transmembrane region" description="Helical" evidence="15">
    <location>
        <begin position="484"/>
        <end position="504"/>
    </location>
</feature>
<evidence type="ECO:0000256" key="1">
    <source>
        <dbReference type="ARBA" id="ARBA00004123"/>
    </source>
</evidence>
<comment type="subcellular location">
    <subcellularLocation>
        <location evidence="3">Cytoplasm</location>
    </subcellularLocation>
    <subcellularLocation>
        <location evidence="2">Membrane</location>
    </subcellularLocation>
    <subcellularLocation>
        <location evidence="1">Nucleus</location>
    </subcellularLocation>
</comment>
<dbReference type="SUPFAM" id="SSF52540">
    <property type="entry name" value="P-loop containing nucleoside triphosphate hydrolases"/>
    <property type="match status" value="1"/>
</dbReference>
<dbReference type="GO" id="GO:0000502">
    <property type="term" value="C:proteasome complex"/>
    <property type="evidence" value="ECO:0007669"/>
    <property type="project" value="UniProtKB-KW"/>
</dbReference>
<evidence type="ECO:0000256" key="13">
    <source>
        <dbReference type="SAM" id="Coils"/>
    </source>
</evidence>
<feature type="region of interest" description="Disordered" evidence="14">
    <location>
        <begin position="398"/>
        <end position="468"/>
    </location>
</feature>
<feature type="transmembrane region" description="Helical" evidence="15">
    <location>
        <begin position="106"/>
        <end position="134"/>
    </location>
</feature>
<dbReference type="SMART" id="SM00382">
    <property type="entry name" value="AAA"/>
    <property type="match status" value="1"/>
</dbReference>
<dbReference type="InterPro" id="IPR013057">
    <property type="entry name" value="AA_transpt_TM"/>
</dbReference>
<feature type="transmembrane region" description="Helical" evidence="15">
    <location>
        <begin position="154"/>
        <end position="170"/>
    </location>
</feature>
<feature type="transmembrane region" description="Helical" evidence="15">
    <location>
        <begin position="254"/>
        <end position="279"/>
    </location>
</feature>
<dbReference type="InterPro" id="IPR003593">
    <property type="entry name" value="AAA+_ATPase"/>
</dbReference>
<feature type="transmembrane region" description="Helical" evidence="15">
    <location>
        <begin position="339"/>
        <end position="357"/>
    </location>
</feature>
<accession>A0AAV8A436</accession>
<keyword evidence="7" id="KW-0547">Nucleotide-binding</keyword>
<evidence type="ECO:0000256" key="10">
    <source>
        <dbReference type="ARBA" id="ARBA00022989"/>
    </source>
</evidence>
<dbReference type="Pfam" id="PF16450">
    <property type="entry name" value="Prot_ATP_ID_OB_C"/>
    <property type="match status" value="1"/>
</dbReference>
<dbReference type="AlphaFoldDB" id="A0AAV8A436"/>
<proteinExistence type="inferred from homology"/>
<keyword evidence="5" id="KW-0963">Cytoplasm</keyword>
<feature type="compositionally biased region" description="Basic and acidic residues" evidence="14">
    <location>
        <begin position="409"/>
        <end position="441"/>
    </location>
</feature>
<dbReference type="EMBL" id="JANTQA010000016">
    <property type="protein sequence ID" value="KAJ3447497.1"/>
    <property type="molecule type" value="Genomic_DNA"/>
</dbReference>
<evidence type="ECO:0000256" key="9">
    <source>
        <dbReference type="ARBA" id="ARBA00022942"/>
    </source>
</evidence>
<dbReference type="InterPro" id="IPR041569">
    <property type="entry name" value="AAA_lid_3"/>
</dbReference>
<dbReference type="FunFam" id="2.40.50.140:FF:000293">
    <property type="entry name" value="26S protease regulatory subunit 6B homolog"/>
    <property type="match status" value="1"/>
</dbReference>
<feature type="domain" description="AAA+ ATPase" evidence="16">
    <location>
        <begin position="667"/>
        <end position="795"/>
    </location>
</feature>
<keyword evidence="12" id="KW-0539">Nucleus</keyword>
<keyword evidence="6 15" id="KW-0812">Transmembrane</keyword>
<keyword evidence="8" id="KW-0067">ATP-binding</keyword>
<evidence type="ECO:0000256" key="15">
    <source>
        <dbReference type="SAM" id="Phobius"/>
    </source>
</evidence>
<dbReference type="GO" id="GO:0005634">
    <property type="term" value="C:nucleus"/>
    <property type="evidence" value="ECO:0007669"/>
    <property type="project" value="UniProtKB-SubCell"/>
</dbReference>
<evidence type="ECO:0000256" key="14">
    <source>
        <dbReference type="SAM" id="MobiDB-lite"/>
    </source>
</evidence>
<feature type="compositionally biased region" description="Acidic residues" evidence="14">
    <location>
        <begin position="442"/>
        <end position="465"/>
    </location>
</feature>
<reference evidence="17" key="1">
    <citation type="submission" date="2022-08" db="EMBL/GenBank/DDBJ databases">
        <title>Novel sulphate-reducing endosymbionts in the free-living metamonad Anaeramoeba.</title>
        <authorList>
            <person name="Jerlstrom-Hultqvist J."/>
            <person name="Cepicka I."/>
            <person name="Gallot-Lavallee L."/>
            <person name="Salas-Leiva D."/>
            <person name="Curtis B.A."/>
            <person name="Zahonova K."/>
            <person name="Pipaliya S."/>
            <person name="Dacks J."/>
            <person name="Roger A.J."/>
        </authorList>
    </citation>
    <scope>NUCLEOTIDE SEQUENCE</scope>
    <source>
        <strain evidence="17">Busselton2</strain>
    </source>
</reference>